<reference evidence="6" key="1">
    <citation type="journal article" date="2020" name="Fungal Divers.">
        <title>Resolving the Mortierellaceae phylogeny through synthesis of multi-gene phylogenetics and phylogenomics.</title>
        <authorList>
            <person name="Vandepol N."/>
            <person name="Liber J."/>
            <person name="Desiro A."/>
            <person name="Na H."/>
            <person name="Kennedy M."/>
            <person name="Barry K."/>
            <person name="Grigoriev I.V."/>
            <person name="Miller A.N."/>
            <person name="O'Donnell K."/>
            <person name="Stajich J.E."/>
            <person name="Bonito G."/>
        </authorList>
    </citation>
    <scope>NUCLEOTIDE SEQUENCE</scope>
    <source>
        <strain evidence="6">KOD1015</strain>
    </source>
</reference>
<evidence type="ECO:0000256" key="2">
    <source>
        <dbReference type="ARBA" id="ARBA00023006"/>
    </source>
</evidence>
<keyword evidence="7" id="KW-1185">Reference proteome</keyword>
<feature type="domain" description="FPL" evidence="4">
    <location>
        <begin position="25"/>
        <end position="172"/>
    </location>
</feature>
<dbReference type="InterPro" id="IPR019155">
    <property type="entry name" value="CLEC16A/TT9_N"/>
</dbReference>
<dbReference type="EMBL" id="JAABOA010001948">
    <property type="protein sequence ID" value="KAF9580621.1"/>
    <property type="molecule type" value="Genomic_DNA"/>
</dbReference>
<dbReference type="OrthoDB" id="294052at2759"/>
<sequence>MWPDLCKKFKDLSKNGNEDSIVTCLKELTQILIWGDQHDPRLFEYFFEERVQWRFLRILEKNQSGSLIVQILQTLNIMFENVRSRVSLYFLLSNNYVNELISARYDFLNDEILAYYIYLLRTLSFKLSKDTIYFFYNEHTKGFPLYFKAVTFYNHEESMIRIAVRVITLNVYSVNDPQMRDFIMDTTKVYFSNLVSFIGDYGSKINDKLLSSEEGESSRINYFLAEHLDCFFYVNDIVELDIPKFNKELVAILLSRLLKPVYMNSLLPPDSIGAIQNSSNLRLMPIVALSLLLHAFQVLRHAPLVSALASALFSNQLYLTRQTTQQQIRAAPLTLLLGAQSVSPESSRPASPVTSKFHSFGLLGSSPSGLDSVNWPSDANATRSRAHHHQPQPTRLDSTISVQSNSTTSSTQPPQLQSNPFKATVFEYLSQTDNDRLVAPALMLIYLVGRNQGVMSDVLLATDICPQRLLRSRMIVGDLTGLSPSRPSLGTSPMSRDCSGESIQSANNQRSPGPQRNGNIFGASGSVAATRLRPKTADSPLFKDEEDEKKPRETEEFLTADADMAPSNRGRFVSPFKPGSLPKGQPGGMGASSQLLSGSYPSNMKPIYSTSATQDSAVDQFEYEVSKPKARSSNSRPRRGSKASSLLGPSLPTTHEESKSSIDKPDVPKNLEVELKPVIFSKKGHGQSRVESLYERPDFYSSEDEDTEFEDNASSGLESEGQPPPLPHNREVRNDDTHSILESVETHSEPLIQSREDLIERLMAILCGQPDSGAHRFRIITIQMAAELLLEL</sequence>
<evidence type="ECO:0000256" key="3">
    <source>
        <dbReference type="SAM" id="MobiDB-lite"/>
    </source>
</evidence>
<gene>
    <name evidence="6" type="ORF">BGW38_002656</name>
</gene>
<proteinExistence type="inferred from homology"/>
<dbReference type="GO" id="GO:0005794">
    <property type="term" value="C:Golgi apparatus"/>
    <property type="evidence" value="ECO:0007669"/>
    <property type="project" value="TreeGrafter"/>
</dbReference>
<feature type="compositionally biased region" description="Low complexity" evidence="3">
    <location>
        <begin position="398"/>
        <end position="418"/>
    </location>
</feature>
<feature type="domain" description="CLEC16A/TT9 C-terminal" evidence="5">
    <location>
        <begin position="222"/>
        <end position="328"/>
    </location>
</feature>
<dbReference type="InterPro" id="IPR045820">
    <property type="entry name" value="CLEC16A/TT9_C"/>
</dbReference>
<organism evidence="6 7">
    <name type="scientific">Lunasporangiospora selenospora</name>
    <dbReference type="NCBI Taxonomy" id="979761"/>
    <lineage>
        <taxon>Eukaryota</taxon>
        <taxon>Fungi</taxon>
        <taxon>Fungi incertae sedis</taxon>
        <taxon>Mucoromycota</taxon>
        <taxon>Mortierellomycotina</taxon>
        <taxon>Mortierellomycetes</taxon>
        <taxon>Mortierellales</taxon>
        <taxon>Mortierellaceae</taxon>
        <taxon>Lunasporangiospora</taxon>
    </lineage>
</organism>
<feature type="non-terminal residue" evidence="6">
    <location>
        <position position="1"/>
    </location>
</feature>
<dbReference type="Pfam" id="PF09758">
    <property type="entry name" value="FPL"/>
    <property type="match status" value="1"/>
</dbReference>
<dbReference type="PANTHER" id="PTHR21481:SF0">
    <property type="entry name" value="PROTEIN CLEC16A"/>
    <property type="match status" value="1"/>
</dbReference>
<dbReference type="AlphaFoldDB" id="A0A9P6FSX7"/>
<feature type="compositionally biased region" description="Acidic residues" evidence="3">
    <location>
        <begin position="701"/>
        <end position="711"/>
    </location>
</feature>
<evidence type="ECO:0008006" key="8">
    <source>
        <dbReference type="Google" id="ProtNLM"/>
    </source>
</evidence>
<dbReference type="GO" id="GO:0005770">
    <property type="term" value="C:late endosome"/>
    <property type="evidence" value="ECO:0007669"/>
    <property type="project" value="TreeGrafter"/>
</dbReference>
<feature type="compositionally biased region" description="Polar residues" evidence="3">
    <location>
        <begin position="482"/>
        <end position="494"/>
    </location>
</feature>
<dbReference type="PANTHER" id="PTHR21481">
    <property type="entry name" value="PROTEIN CLEC16A"/>
    <property type="match status" value="1"/>
</dbReference>
<evidence type="ECO:0000313" key="7">
    <source>
        <dbReference type="Proteomes" id="UP000780801"/>
    </source>
</evidence>
<dbReference type="Proteomes" id="UP000780801">
    <property type="component" value="Unassembled WGS sequence"/>
</dbReference>
<dbReference type="GO" id="GO:1901096">
    <property type="term" value="P:regulation of autophagosome maturation"/>
    <property type="evidence" value="ECO:0007669"/>
    <property type="project" value="TreeGrafter"/>
</dbReference>
<name>A0A9P6FSX7_9FUNG</name>
<feature type="region of interest" description="Disordered" evidence="3">
    <location>
        <begin position="480"/>
        <end position="670"/>
    </location>
</feature>
<feature type="compositionally biased region" description="Polar residues" evidence="3">
    <location>
        <begin position="501"/>
        <end position="518"/>
    </location>
</feature>
<feature type="compositionally biased region" description="Polar residues" evidence="3">
    <location>
        <begin position="374"/>
        <end position="383"/>
    </location>
</feature>
<dbReference type="InterPro" id="IPR039272">
    <property type="entry name" value="CLEC16A/TT9"/>
</dbReference>
<feature type="compositionally biased region" description="Basic and acidic residues" evidence="3">
    <location>
        <begin position="654"/>
        <end position="670"/>
    </location>
</feature>
<evidence type="ECO:0000259" key="4">
    <source>
        <dbReference type="Pfam" id="PF09758"/>
    </source>
</evidence>
<accession>A0A9P6FSX7</accession>
<dbReference type="Pfam" id="PF19439">
    <property type="entry name" value="CLEC16A_C"/>
    <property type="match status" value="1"/>
</dbReference>
<evidence type="ECO:0000259" key="5">
    <source>
        <dbReference type="Pfam" id="PF19439"/>
    </source>
</evidence>
<feature type="compositionally biased region" description="Polar residues" evidence="3">
    <location>
        <begin position="591"/>
        <end position="617"/>
    </location>
</feature>
<feature type="region of interest" description="Disordered" evidence="3">
    <location>
        <begin position="686"/>
        <end position="734"/>
    </location>
</feature>
<dbReference type="GO" id="GO:0006914">
    <property type="term" value="P:autophagy"/>
    <property type="evidence" value="ECO:0007669"/>
    <property type="project" value="UniProtKB-KW"/>
</dbReference>
<keyword evidence="2" id="KW-0072">Autophagy</keyword>
<evidence type="ECO:0000313" key="6">
    <source>
        <dbReference type="EMBL" id="KAF9580621.1"/>
    </source>
</evidence>
<protein>
    <recommendedName>
        <fullName evidence="8">Protein CLEC16A</fullName>
    </recommendedName>
</protein>
<dbReference type="GO" id="GO:0016197">
    <property type="term" value="P:endosomal transport"/>
    <property type="evidence" value="ECO:0007669"/>
    <property type="project" value="TreeGrafter"/>
</dbReference>
<feature type="region of interest" description="Disordered" evidence="3">
    <location>
        <begin position="373"/>
        <end position="418"/>
    </location>
</feature>
<comment type="similarity">
    <text evidence="1">Belongs to the CLEC16A/gop-1 family.</text>
</comment>
<dbReference type="GO" id="GO:0007034">
    <property type="term" value="P:vacuolar transport"/>
    <property type="evidence" value="ECO:0007669"/>
    <property type="project" value="TreeGrafter"/>
</dbReference>
<evidence type="ECO:0000256" key="1">
    <source>
        <dbReference type="ARBA" id="ARBA00006441"/>
    </source>
</evidence>
<comment type="caution">
    <text evidence="6">The sequence shown here is derived from an EMBL/GenBank/DDBJ whole genome shotgun (WGS) entry which is preliminary data.</text>
</comment>